<feature type="domain" description="DUF927" evidence="1">
    <location>
        <begin position="184"/>
        <end position="461"/>
    </location>
</feature>
<name>A0A9X4PA21_9PAST</name>
<reference evidence="2" key="1">
    <citation type="submission" date="2016-03" db="EMBL/GenBank/DDBJ databases">
        <title>Co-evolution between Pasteurellaceae and their hosts.</title>
        <authorList>
            <person name="Hansen M.J."/>
            <person name="Bojesen A.M."/>
            <person name="Planet P."/>
        </authorList>
    </citation>
    <scope>NUCLEOTIDE SEQUENCE</scope>
    <source>
        <strain evidence="2">146/S8/89</strain>
    </source>
</reference>
<gene>
    <name evidence="2" type="ORF">A6A20_01810</name>
</gene>
<proteinExistence type="predicted"/>
<evidence type="ECO:0000313" key="2">
    <source>
        <dbReference type="EMBL" id="MDG6894392.1"/>
    </source>
</evidence>
<accession>A0A9X4PA21</accession>
<organism evidence="2 3">
    <name type="scientific">Volucribacter amazonae</name>
    <dbReference type="NCBI Taxonomy" id="256731"/>
    <lineage>
        <taxon>Bacteria</taxon>
        <taxon>Pseudomonadati</taxon>
        <taxon>Pseudomonadota</taxon>
        <taxon>Gammaproteobacteria</taxon>
        <taxon>Pasteurellales</taxon>
        <taxon>Pasteurellaceae</taxon>
        <taxon>Volucribacter</taxon>
    </lineage>
</organism>
<protein>
    <submittedName>
        <fullName evidence="2">DNA primase</fullName>
    </submittedName>
</protein>
<evidence type="ECO:0000313" key="3">
    <source>
        <dbReference type="Proteomes" id="UP001155500"/>
    </source>
</evidence>
<dbReference type="RefSeq" id="WP_279571874.1">
    <property type="nucleotide sequence ID" value="NZ_LWID01000001.1"/>
</dbReference>
<evidence type="ECO:0000259" key="1">
    <source>
        <dbReference type="Pfam" id="PF06048"/>
    </source>
</evidence>
<dbReference type="AlphaFoldDB" id="A0A9X4PA21"/>
<sequence length="734" mass="82081">MANKLTNAPNLSEVAKRNEPLTELYILVGANAWAFYRQNAKDKATNGQGLDWQIFLDSVDGQNPNRYDSLPIVLGQHQINQLEGVKIAPKGYQIATLVYTEPNPLTQSQIATLCVNLAQNSDIQRLAIVNNIGERLEDLTDYLARIRQGDSVAEVVAKNAIEPTKTQNRDNLLPYIEKRTEGGKSGLYRIIPKHDRETGEITEQIKWLSDVVEVIGIGRSESESYIVMQWQLEGSQDKVIEALPLGDIGEREGWRTLKNRGLKVTTNTALKNELADYLQNAGDRSLWTITNATGWQNGAYLLPNGEVVGEPSTPVLFRSQSAGFQGYHIKGTVESWQQEIAQYIKGNSSMMLGVAVALSAPLIHFLDAESFGVHLFGGSTSGKTTTANIASSLYGHPEMTRVSWNATALGLTNEAAARNDGFLVMDEIGQGINKKYIEQTAYALFNGIGKVQGAKEGGNRELQRWRIMAFSTGEIDLEGYLSQAGIKTNAGQLVRLLNVPITPATQFYQFNEGKAHADHLNQASKSHYGAVGRAWIKWIIEHKDDIATAYQGIKEKWLARLPQGASSQVMRVAGRFAVLETALQLAQHLTQWTETENAEALLHCFNEWINVFGLHSREEKQVIDQVNGWLLANAESRFISYPFQDERAIHNIAGYRMLITGDNKKEHYYVYPLAFEEVIKGNPKEQACRILSDKGMLMKGKENGYKYMVKLPHRIDSKRTRCYMLFPIIEDEEE</sequence>
<keyword evidence="3" id="KW-1185">Reference proteome</keyword>
<dbReference type="Pfam" id="PF06048">
    <property type="entry name" value="DUF927"/>
    <property type="match status" value="1"/>
</dbReference>
<comment type="caution">
    <text evidence="2">The sequence shown here is derived from an EMBL/GenBank/DDBJ whole genome shotgun (WGS) entry which is preliminary data.</text>
</comment>
<dbReference type="InterPro" id="IPR009270">
    <property type="entry name" value="DUF927"/>
</dbReference>
<dbReference type="Proteomes" id="UP001155500">
    <property type="component" value="Unassembled WGS sequence"/>
</dbReference>
<dbReference type="EMBL" id="LWID01000001">
    <property type="protein sequence ID" value="MDG6894392.1"/>
    <property type="molecule type" value="Genomic_DNA"/>
</dbReference>